<evidence type="ECO:0000256" key="1">
    <source>
        <dbReference type="ARBA" id="ARBA00013260"/>
    </source>
</evidence>
<comment type="similarity">
    <text evidence="3">Belongs to the PTH2 family.</text>
</comment>
<organism evidence="5 6">
    <name type="scientific">Desmophyllum pertusum</name>
    <dbReference type="NCBI Taxonomy" id="174260"/>
    <lineage>
        <taxon>Eukaryota</taxon>
        <taxon>Metazoa</taxon>
        <taxon>Cnidaria</taxon>
        <taxon>Anthozoa</taxon>
        <taxon>Hexacorallia</taxon>
        <taxon>Scleractinia</taxon>
        <taxon>Caryophylliina</taxon>
        <taxon>Caryophylliidae</taxon>
        <taxon>Desmophyllum</taxon>
    </lineage>
</organism>
<evidence type="ECO:0000256" key="4">
    <source>
        <dbReference type="ARBA" id="ARBA00048707"/>
    </source>
</evidence>
<dbReference type="SUPFAM" id="SSF102462">
    <property type="entry name" value="Peptidyl-tRNA hydrolase II"/>
    <property type="match status" value="1"/>
</dbReference>
<evidence type="ECO:0000313" key="6">
    <source>
        <dbReference type="Proteomes" id="UP001163046"/>
    </source>
</evidence>
<proteinExistence type="inferred from homology"/>
<dbReference type="Pfam" id="PF01981">
    <property type="entry name" value="PTH2"/>
    <property type="match status" value="1"/>
</dbReference>
<dbReference type="GO" id="GO:0004045">
    <property type="term" value="F:peptidyl-tRNA hydrolase activity"/>
    <property type="evidence" value="ECO:0007669"/>
    <property type="project" value="UniProtKB-EC"/>
</dbReference>
<reference evidence="5" key="1">
    <citation type="submission" date="2023-01" db="EMBL/GenBank/DDBJ databases">
        <title>Genome assembly of the deep-sea coral Lophelia pertusa.</title>
        <authorList>
            <person name="Herrera S."/>
            <person name="Cordes E."/>
        </authorList>
    </citation>
    <scope>NUCLEOTIDE SEQUENCE</scope>
    <source>
        <strain evidence="5">USNM1676648</strain>
        <tissue evidence="5">Polyp</tissue>
    </source>
</reference>
<dbReference type="NCBIfam" id="TIGR00283">
    <property type="entry name" value="arch_pth2"/>
    <property type="match status" value="1"/>
</dbReference>
<evidence type="ECO:0000313" key="5">
    <source>
        <dbReference type="EMBL" id="KAJ7389097.1"/>
    </source>
</evidence>
<dbReference type="InterPro" id="IPR023476">
    <property type="entry name" value="Pep_tRNA_hydro_II_dom_sf"/>
</dbReference>
<evidence type="ECO:0000256" key="3">
    <source>
        <dbReference type="ARBA" id="ARBA00038050"/>
    </source>
</evidence>
<dbReference type="GO" id="GO:0005829">
    <property type="term" value="C:cytosol"/>
    <property type="evidence" value="ECO:0007669"/>
    <property type="project" value="TreeGrafter"/>
</dbReference>
<accession>A0A9X0D6D9</accession>
<dbReference type="InterPro" id="IPR002833">
    <property type="entry name" value="PTH2"/>
</dbReference>
<dbReference type="FunFam" id="3.40.1490.10:FF:000002">
    <property type="entry name" value="Peptidyl-tRNA hydrolase 2, mitochondrial"/>
    <property type="match status" value="1"/>
</dbReference>
<dbReference type="AlphaFoldDB" id="A0A9X0D6D9"/>
<gene>
    <name evidence="5" type="ORF">OS493_033680</name>
</gene>
<dbReference type="PANTHER" id="PTHR12649:SF29">
    <property type="entry name" value="AMINOACYL-TRNA HYDROLASE"/>
    <property type="match status" value="1"/>
</dbReference>
<evidence type="ECO:0000256" key="2">
    <source>
        <dbReference type="ARBA" id="ARBA00022801"/>
    </source>
</evidence>
<comment type="caution">
    <text evidence="5">The sequence shown here is derived from an EMBL/GenBank/DDBJ whole genome shotgun (WGS) entry which is preliminary data.</text>
</comment>
<name>A0A9X0D6D9_9CNID</name>
<dbReference type="Proteomes" id="UP001163046">
    <property type="component" value="Unassembled WGS sequence"/>
</dbReference>
<comment type="catalytic activity">
    <reaction evidence="4">
        <text>an N-acyl-L-alpha-aminoacyl-tRNA + H2O = an N-acyl-L-amino acid + a tRNA + H(+)</text>
        <dbReference type="Rhea" id="RHEA:54448"/>
        <dbReference type="Rhea" id="RHEA-COMP:10123"/>
        <dbReference type="Rhea" id="RHEA-COMP:13883"/>
        <dbReference type="ChEBI" id="CHEBI:15377"/>
        <dbReference type="ChEBI" id="CHEBI:15378"/>
        <dbReference type="ChEBI" id="CHEBI:59874"/>
        <dbReference type="ChEBI" id="CHEBI:78442"/>
        <dbReference type="ChEBI" id="CHEBI:138191"/>
        <dbReference type="EC" id="3.1.1.29"/>
    </reaction>
</comment>
<dbReference type="OrthoDB" id="1733656at2759"/>
<sequence>MNSPYKMVFVVNTELNMGVGKIAAQVGHAAVGLYKILSSQAQKYDHKLAQWDDFGGTKIVLKGENSAHLFDVEDLAQKAHIPHYLVHDAGKTQVASGSLTVIGLFGSASEVGTLTGTLLLL</sequence>
<keyword evidence="6" id="KW-1185">Reference proteome</keyword>
<dbReference type="EMBL" id="MU825441">
    <property type="protein sequence ID" value="KAJ7389097.1"/>
    <property type="molecule type" value="Genomic_DNA"/>
</dbReference>
<keyword evidence="2" id="KW-0378">Hydrolase</keyword>
<dbReference type="PANTHER" id="PTHR12649">
    <property type="entry name" value="PEPTIDYL-TRNA HYDROLASE 2"/>
    <property type="match status" value="1"/>
</dbReference>
<protein>
    <recommendedName>
        <fullName evidence="1">peptidyl-tRNA hydrolase</fullName>
        <ecNumber evidence="1">3.1.1.29</ecNumber>
    </recommendedName>
</protein>
<dbReference type="EC" id="3.1.1.29" evidence="1"/>
<dbReference type="Gene3D" id="3.40.1490.10">
    <property type="entry name" value="Bit1"/>
    <property type="match status" value="1"/>
</dbReference>